<reference evidence="1" key="1">
    <citation type="submission" date="2021-06" db="EMBL/GenBank/DDBJ databases">
        <authorList>
            <person name="Kallberg Y."/>
            <person name="Tangrot J."/>
            <person name="Rosling A."/>
        </authorList>
    </citation>
    <scope>NUCLEOTIDE SEQUENCE</scope>
    <source>
        <strain evidence="1">87-6 pot B 2015</strain>
    </source>
</reference>
<dbReference type="Proteomes" id="UP000789375">
    <property type="component" value="Unassembled WGS sequence"/>
</dbReference>
<accession>A0A9N9CAN1</accession>
<name>A0A9N9CAN1_FUNMO</name>
<dbReference type="AlphaFoldDB" id="A0A9N9CAN1"/>
<gene>
    <name evidence="1" type="ORF">FMOSSE_LOCUS8721</name>
</gene>
<organism evidence="1 2">
    <name type="scientific">Funneliformis mosseae</name>
    <name type="common">Endomycorrhizal fungus</name>
    <name type="synonym">Glomus mosseae</name>
    <dbReference type="NCBI Taxonomy" id="27381"/>
    <lineage>
        <taxon>Eukaryota</taxon>
        <taxon>Fungi</taxon>
        <taxon>Fungi incertae sedis</taxon>
        <taxon>Mucoromycota</taxon>
        <taxon>Glomeromycotina</taxon>
        <taxon>Glomeromycetes</taxon>
        <taxon>Glomerales</taxon>
        <taxon>Glomeraceae</taxon>
        <taxon>Funneliformis</taxon>
    </lineage>
</organism>
<proteinExistence type="predicted"/>
<keyword evidence="2" id="KW-1185">Reference proteome</keyword>
<dbReference type="EMBL" id="CAJVPP010002334">
    <property type="protein sequence ID" value="CAG8596573.1"/>
    <property type="molecule type" value="Genomic_DNA"/>
</dbReference>
<evidence type="ECO:0000313" key="2">
    <source>
        <dbReference type="Proteomes" id="UP000789375"/>
    </source>
</evidence>
<sequence length="131" mass="15272">MNRTTHNGRRARIAEINNLAANINRARIFPPHILNPNIILSLLRRNYQRPRRKYHGYNLIYVVTKEEARINNSVTDDIIIRNVANVLWREGTRNQKEQYTSLANAVNDLIKQPSFFTTSLKENITANNSMK</sequence>
<protein>
    <submittedName>
        <fullName evidence="1">2149_t:CDS:1</fullName>
    </submittedName>
</protein>
<evidence type="ECO:0000313" key="1">
    <source>
        <dbReference type="EMBL" id="CAG8596573.1"/>
    </source>
</evidence>
<comment type="caution">
    <text evidence="1">The sequence shown here is derived from an EMBL/GenBank/DDBJ whole genome shotgun (WGS) entry which is preliminary data.</text>
</comment>